<gene>
    <name evidence="1" type="ORF">LSCP400_08891</name>
</gene>
<reference evidence="1" key="1">
    <citation type="submission" date="2013-10" db="EMBL/GenBank/DDBJ databases">
        <authorList>
            <person name="Crossman L."/>
        </authorList>
    </citation>
    <scope>NUCLEOTIDE SEQUENCE</scope>
</reference>
<proteinExistence type="predicted"/>
<dbReference type="EMBL" id="CBVR010000010">
    <property type="protein sequence ID" value="CDK35083.1"/>
    <property type="molecule type" value="Genomic_DNA"/>
</dbReference>
<sequence>MRKFIVKSMVAVALLTGVEKDDKKYSRMLKEKFPTNNGEFVKFSYIVVPEF</sequence>
<name>V6DK83_9LACO</name>
<organism evidence="1">
    <name type="scientific">Ligilactobacillus salivarius cp400</name>
    <dbReference type="NCBI Taxonomy" id="1273133"/>
    <lineage>
        <taxon>Bacteria</taxon>
        <taxon>Bacillati</taxon>
        <taxon>Bacillota</taxon>
        <taxon>Bacilli</taxon>
        <taxon>Lactobacillales</taxon>
        <taxon>Lactobacillaceae</taxon>
        <taxon>Ligilactobacillus</taxon>
    </lineage>
</organism>
<reference evidence="1" key="2">
    <citation type="journal article" date="2014" name="Genome Announc.">
        <title>Draft Genome Sequence of a Novel Lactobacillus salivarius Strain Isolated from Piglet.</title>
        <authorList>
            <person name="Mackenzie D.A."/>
            <person name="McLay K."/>
            <person name="Roos S."/>
            <person name="Walter J."/>
            <person name="Swarbreck D."/>
            <person name="Drou N."/>
            <person name="Crossman L.C."/>
            <person name="Juge N."/>
        </authorList>
    </citation>
    <scope>NUCLEOTIDE SEQUENCE [LARGE SCALE GENOMIC DNA]</scope>
    <source>
        <strain>cp400</strain>
    </source>
</reference>
<dbReference type="AlphaFoldDB" id="V6DK83"/>
<evidence type="ECO:0000313" key="1">
    <source>
        <dbReference type="EMBL" id="CDK35083.1"/>
    </source>
</evidence>
<comment type="caution">
    <text evidence="1">The sequence shown here is derived from an EMBL/GenBank/DDBJ whole genome shotgun (WGS) entry which is preliminary data.</text>
</comment>
<protein>
    <submittedName>
        <fullName evidence="1">Uncharacterized protein</fullName>
    </submittedName>
</protein>
<accession>V6DK83</accession>